<dbReference type="PROSITE" id="PS50844">
    <property type="entry name" value="AFP_LIKE"/>
    <property type="match status" value="1"/>
</dbReference>
<evidence type="ECO:0000313" key="2">
    <source>
        <dbReference type="EMBL" id="GFM32538.1"/>
    </source>
</evidence>
<dbReference type="Pfam" id="PF08666">
    <property type="entry name" value="SAF"/>
    <property type="match status" value="1"/>
</dbReference>
<keyword evidence="3" id="KW-1185">Reference proteome</keyword>
<dbReference type="InterPro" id="IPR006190">
    <property type="entry name" value="SAF_AFP_Neu5Ac"/>
</dbReference>
<comment type="caution">
    <text evidence="2">The sequence shown here is derived from an EMBL/GenBank/DDBJ whole genome shotgun (WGS) entry which is preliminary data.</text>
</comment>
<dbReference type="InterPro" id="IPR036732">
    <property type="entry name" value="AFP_Neu5c_C_sf"/>
</dbReference>
<name>A0A7J0BG84_9BACT</name>
<dbReference type="InterPro" id="IPR013974">
    <property type="entry name" value="SAF"/>
</dbReference>
<dbReference type="PANTHER" id="PTHR42966">
    <property type="entry name" value="N-ACETYLNEURAMINATE SYNTHASE"/>
    <property type="match status" value="1"/>
</dbReference>
<dbReference type="CDD" id="cd11615">
    <property type="entry name" value="SAF_NeuB_like"/>
    <property type="match status" value="1"/>
</dbReference>
<accession>A0A7J0BG84</accession>
<evidence type="ECO:0000313" key="3">
    <source>
        <dbReference type="Proteomes" id="UP000503840"/>
    </source>
</evidence>
<gene>
    <name evidence="2" type="ORF">DSM101010T_09030</name>
</gene>
<dbReference type="EMBL" id="BLVO01000012">
    <property type="protein sequence ID" value="GFM32538.1"/>
    <property type="molecule type" value="Genomic_DNA"/>
</dbReference>
<dbReference type="SMART" id="SM00858">
    <property type="entry name" value="SAF"/>
    <property type="match status" value="1"/>
</dbReference>
<proteinExistence type="predicted"/>
<dbReference type="Proteomes" id="UP000503840">
    <property type="component" value="Unassembled WGS sequence"/>
</dbReference>
<dbReference type="Gene3D" id="3.90.1210.10">
    <property type="entry name" value="Antifreeze-like/N-acetylneuraminic acid synthase C-terminal domain"/>
    <property type="match status" value="1"/>
</dbReference>
<feature type="domain" description="AFP-like" evidence="1">
    <location>
        <begin position="280"/>
        <end position="338"/>
    </location>
</feature>
<dbReference type="Gene3D" id="3.20.20.70">
    <property type="entry name" value="Aldolase class I"/>
    <property type="match status" value="1"/>
</dbReference>
<dbReference type="InterPro" id="IPR051690">
    <property type="entry name" value="PseI-like"/>
</dbReference>
<dbReference type="InterPro" id="IPR013132">
    <property type="entry name" value="PseI/NeuA/B-like_N"/>
</dbReference>
<dbReference type="SUPFAM" id="SSF51269">
    <property type="entry name" value="AFP III-like domain"/>
    <property type="match status" value="1"/>
</dbReference>
<dbReference type="SUPFAM" id="SSF51569">
    <property type="entry name" value="Aldolase"/>
    <property type="match status" value="1"/>
</dbReference>
<dbReference type="AlphaFoldDB" id="A0A7J0BG84"/>
<protein>
    <recommendedName>
        <fullName evidence="1">AFP-like domain-containing protein</fullName>
    </recommendedName>
</protein>
<sequence>MMKIGDHALSERVFIIAEIGNNHEGDYGRAVEMVHAAADAGADAVKFQTIVPERLVSATQTERIAQLGRFRFSHDQFAALAGVARGRGLEFLSTPFDVESAAFLDGLVPAFKIASSDNTFRPLLEFVASTGKPVLLSSGLCNAAELRETVQYMESCWNGAPAKERLVVLHCVSAYPTPPEQAGLGAIRGIAGLGVTPGYSDHTLGIEAAVLSVACGARVVEKHFTLDKNLSAFRDHQLSADPAELRTMVDRIRMAEQMLGVEEIVCTECEAANKVPLRRSIVAAADLAEGTVLGREHLDWTRPGGGLAPGMEHVLVGGRLKQALRHGEMVLPEHLVSG</sequence>
<organism evidence="2 3">
    <name type="scientific">Desulfovibrio subterraneus</name>
    <dbReference type="NCBI Taxonomy" id="2718620"/>
    <lineage>
        <taxon>Bacteria</taxon>
        <taxon>Pseudomonadati</taxon>
        <taxon>Thermodesulfobacteriota</taxon>
        <taxon>Desulfovibrionia</taxon>
        <taxon>Desulfovibrionales</taxon>
        <taxon>Desulfovibrionaceae</taxon>
        <taxon>Desulfovibrio</taxon>
    </lineage>
</organism>
<evidence type="ECO:0000259" key="1">
    <source>
        <dbReference type="PROSITE" id="PS50844"/>
    </source>
</evidence>
<dbReference type="PANTHER" id="PTHR42966:SF1">
    <property type="entry name" value="SIALIC ACID SYNTHASE"/>
    <property type="match status" value="1"/>
</dbReference>
<reference evidence="2 3" key="1">
    <citation type="submission" date="2020-05" db="EMBL/GenBank/DDBJ databases">
        <title>Draft genome sequence of Desulfovibrio sp. strain HN2T.</title>
        <authorList>
            <person name="Ueno A."/>
            <person name="Tamazawa S."/>
            <person name="Tamamura S."/>
            <person name="Murakami T."/>
            <person name="Kiyama T."/>
            <person name="Inomata H."/>
            <person name="Amano Y."/>
            <person name="Miyakawa K."/>
            <person name="Tamaki H."/>
            <person name="Naganuma T."/>
            <person name="Kaneko K."/>
        </authorList>
    </citation>
    <scope>NUCLEOTIDE SEQUENCE [LARGE SCALE GENOMIC DNA]</scope>
    <source>
        <strain evidence="2 3">HN2</strain>
    </source>
</reference>
<dbReference type="Pfam" id="PF03102">
    <property type="entry name" value="NeuB"/>
    <property type="match status" value="1"/>
</dbReference>
<dbReference type="GO" id="GO:0016051">
    <property type="term" value="P:carbohydrate biosynthetic process"/>
    <property type="evidence" value="ECO:0007669"/>
    <property type="project" value="InterPro"/>
</dbReference>
<dbReference type="InterPro" id="IPR013785">
    <property type="entry name" value="Aldolase_TIM"/>
</dbReference>
<dbReference type="GO" id="GO:0047444">
    <property type="term" value="F:N-acylneuraminate-9-phosphate synthase activity"/>
    <property type="evidence" value="ECO:0007669"/>
    <property type="project" value="TreeGrafter"/>
</dbReference>
<dbReference type="InterPro" id="IPR057736">
    <property type="entry name" value="SAF_PseI/NeuA/NeuB"/>
</dbReference>
<dbReference type="RefSeq" id="WP_174404239.1">
    <property type="nucleotide sequence ID" value="NZ_BLVO01000012.1"/>
</dbReference>